<comment type="subcellular location">
    <subcellularLocation>
        <location evidence="2">Cytoplasm</location>
    </subcellularLocation>
</comment>
<dbReference type="Gene3D" id="3.20.20.380">
    <property type="entry name" value="Copper homeostasis (CutC) domain"/>
    <property type="match status" value="1"/>
</dbReference>
<keyword evidence="4" id="KW-1185">Reference proteome</keyword>
<dbReference type="AlphaFoldDB" id="A0A4Q5N0D7"/>
<name>A0A4Q5N0D7_9MICO</name>
<dbReference type="InterPro" id="IPR005627">
    <property type="entry name" value="CutC-like"/>
</dbReference>
<dbReference type="GO" id="GO:0005507">
    <property type="term" value="F:copper ion binding"/>
    <property type="evidence" value="ECO:0007669"/>
    <property type="project" value="TreeGrafter"/>
</dbReference>
<dbReference type="OrthoDB" id="9815677at2"/>
<comment type="caution">
    <text evidence="3">The sequence shown here is derived from an EMBL/GenBank/DDBJ whole genome shotgun (WGS) entry which is preliminary data.</text>
</comment>
<sequence length="242" mass="23905">MVPQPAVEIAVQDVAGVCIAQAAGADRVELCVALGETGGLTPPIGLVEAAAAIGIPVHALIRTRPGGFTYDAAELDVLVRDVRAVVRTGAAGVVVGALTTCGDVDVDAIAALVAAADGATVTFHRAFDVVANPLVALDQLAELGVTRVLTSGGAARAIDGRVGLKAAAAHAAATRGRVQIMAGGRIRTQHVGALLVTGVDAVHLSARRAAVDPGPAGPGGGTGNYDVTDAAMVRAAVKAARA</sequence>
<proteinExistence type="inferred from homology"/>
<dbReference type="InterPro" id="IPR036822">
    <property type="entry name" value="CutC-like_dom_sf"/>
</dbReference>
<evidence type="ECO:0000313" key="4">
    <source>
        <dbReference type="Proteomes" id="UP000293764"/>
    </source>
</evidence>
<dbReference type="HAMAP" id="MF_00795">
    <property type="entry name" value="CutC"/>
    <property type="match status" value="1"/>
</dbReference>
<accession>A0A4Q5N0D7</accession>
<protein>
    <recommendedName>
        <fullName evidence="2">PF03932 family protein CutC</fullName>
    </recommendedName>
</protein>
<dbReference type="GO" id="GO:0005737">
    <property type="term" value="C:cytoplasm"/>
    <property type="evidence" value="ECO:0007669"/>
    <property type="project" value="UniProtKB-SubCell"/>
</dbReference>
<organism evidence="3 4">
    <name type="scientific">Pengzhenrongella frigida</name>
    <dbReference type="NCBI Taxonomy" id="1259133"/>
    <lineage>
        <taxon>Bacteria</taxon>
        <taxon>Bacillati</taxon>
        <taxon>Actinomycetota</taxon>
        <taxon>Actinomycetes</taxon>
        <taxon>Micrococcales</taxon>
        <taxon>Pengzhenrongella</taxon>
    </lineage>
</organism>
<gene>
    <name evidence="2" type="primary">cutC</name>
    <name evidence="3" type="ORF">EUA98_08480</name>
</gene>
<dbReference type="SUPFAM" id="SSF110395">
    <property type="entry name" value="CutC-like"/>
    <property type="match status" value="1"/>
</dbReference>
<dbReference type="EMBL" id="SDWW01000016">
    <property type="protein sequence ID" value="RYV51485.1"/>
    <property type="molecule type" value="Genomic_DNA"/>
</dbReference>
<dbReference type="PANTHER" id="PTHR12598:SF0">
    <property type="entry name" value="COPPER HOMEOSTASIS PROTEIN CUTC HOMOLOG"/>
    <property type="match status" value="1"/>
</dbReference>
<dbReference type="PANTHER" id="PTHR12598">
    <property type="entry name" value="COPPER HOMEOSTASIS PROTEIN CUTC"/>
    <property type="match status" value="1"/>
</dbReference>
<comment type="caution">
    <text evidence="2">Once thought to be involved in copper homeostasis, experiments in E.coli have shown this is not the case.</text>
</comment>
<reference evidence="3 4" key="1">
    <citation type="submission" date="2019-01" db="EMBL/GenBank/DDBJ databases">
        <title>Novel species of Cellulomonas.</title>
        <authorList>
            <person name="Liu Q."/>
            <person name="Xin Y.-H."/>
        </authorList>
    </citation>
    <scope>NUCLEOTIDE SEQUENCE [LARGE SCALE GENOMIC DNA]</scope>
    <source>
        <strain evidence="3 4">HLT2-17</strain>
    </source>
</reference>
<evidence type="ECO:0000313" key="3">
    <source>
        <dbReference type="EMBL" id="RYV51485.1"/>
    </source>
</evidence>
<dbReference type="Proteomes" id="UP000293764">
    <property type="component" value="Unassembled WGS sequence"/>
</dbReference>
<comment type="similarity">
    <text evidence="1 2">Belongs to the CutC family.</text>
</comment>
<evidence type="ECO:0000256" key="1">
    <source>
        <dbReference type="ARBA" id="ARBA00007768"/>
    </source>
</evidence>
<keyword evidence="2" id="KW-0963">Cytoplasm</keyword>
<dbReference type="Pfam" id="PF03932">
    <property type="entry name" value="CutC"/>
    <property type="match status" value="1"/>
</dbReference>
<evidence type="ECO:0000256" key="2">
    <source>
        <dbReference type="HAMAP-Rule" id="MF_00795"/>
    </source>
</evidence>